<feature type="coiled-coil region" evidence="1">
    <location>
        <begin position="1823"/>
        <end position="1850"/>
    </location>
</feature>
<feature type="region of interest" description="Disordered" evidence="2">
    <location>
        <begin position="1393"/>
        <end position="1427"/>
    </location>
</feature>
<gene>
    <name evidence="3" type="ORF">TRFO_15776</name>
</gene>
<evidence type="ECO:0000256" key="2">
    <source>
        <dbReference type="SAM" id="MobiDB-lite"/>
    </source>
</evidence>
<feature type="compositionally biased region" description="Basic and acidic residues" evidence="2">
    <location>
        <begin position="1416"/>
        <end position="1427"/>
    </location>
</feature>
<sequence length="1899" mass="222174">MESTESGLELLLKRLHDIIESKIESLSYKEISTMSSKIPNFRSMLEFRQIRDKFLGKFNNPCPTPEVHSYAEQLLAKSSKDYDLSDDTKSSLKIFFENEIKRVERIRDIVLVRCKHPDFFSKTQMEYSLFDKSVTERLYFCREGLLRLDCKDSLSISSGDLMLEISTNFFQKRRRALLKTILLKARRFPLTKQQSIYTKMFEKALSCLKTDSNTIPVPILPRCEEILNNELKRLAKRFNMICDLEANDGQQFLYYSKKKFLEIFQQLNILDLPKKDYDLKTFLSPLDLTSLTQHTLLEITHCDTKLSEIFIHLFDLSSDDVLAEIQHKVAEYNSWVGNEYRSSYFHADIERNPIPSHKLFSWYVLRYAHMKFLASAILSHLNYFIYIWAQLSNNDSNVMRSTTFQARFSKFPQILEVCENDQPFLFSSVLDYYNKTIKALVSAGSYYITKFEEAQAERSGDSSVLSDRESVAEKLLLLELEFLNAKRKVIQPLIECLEHKENPHLVEVIFGIILERPSFNLPLYQSFDVPFKLSIELMEKRAKSIRALVNFQILHERNLSSQFNDQIPYFDRPSQISFDLNYRSFDESIPITPFEVYESLTDIVNFVDDIPKIANELGESIDIRLTKYKDYLEIAVWDEVNELLRSLVENGLFPFNRSSTHFHFHLSNCINSLFVSPYVNTLNSINDMISNMNQSRHLRFMFSMRRFLYLTWKLQSLIIDTDMLQNAYYAQCDQLGITEKGIIMTSFKESATKEIIDLHSEKADVNLLDVALTEFEENNLDFEQESSIKDIIFAADFSVLKRMIQFQVFQNIILELALRFNQHILDSNFLVSYFEMGPDSAMFLTGVNIPDEDDLHQRYMKQIIANKLFYQADSIFRINQLANQSKDQLWLSIRSLKGRSRTILSAHVKQKEMSHHEMCTLYLNEMIDQFSVYGYRVEIARLCNLERHILLANTFVDTYTLGPAETHCLVDSQGHFEKFFYVPTWHETFLMLQKAPHARQGMVLKCVLQFITSRFRILNLVRFECSLNQRINSVFDSIYNQCYMFETPILQKLFNDFAVLPNASEVEISTKFIREADKFLFHRFEYSLLSAVENFFISVNSAYINNTAIIDNTYGLKLQNLWLQMHQPLDSNKYVINRSRYAPLWQEQFVYNCLESDRSDIATRIHSTDVFLDSALGSMNGKEILDDPVQKIPRSIDFMFLTISQIQIKFAYFLLRDGVDEESIDLKKSIMEMNQDIYKRNIDGWDQVIVHQANENLVPKDESPSKVTDTIPEPKLAQAIFDVLRNQVDLILLSSQINQIQGYINEFRTDLDQLTEIVSSTAKLNFNNEIVGGSILSFQSPSKTDSVVYIQDNDSYDDQFIQERNYAHKRLVETLFTMLKQCVIQKIAHDPQNYNKNDKDVKNNNNDNDDDNNSDYNKDGDEDRNEKNDKKEIEYIIDAKAFDENASKLSFLLNQFSEESLNKENNTWRRYLMNVSVSIGYDFEEMEAANVLARLTNLRFERLIELEIGFKYSSLFLTVNQLRQAIHHRHQKEIQYESLITSKLRAHYITLIEDLETAISESKKQQNSYKKRVYDEVIAKIKNAKNVVLHVDKEDLNQTPESNENKPNKKTSDKTLFQTVSDKNEKLRREIILLRCFRILTTIGVKRNSAKVLKETIENKKNENSQLYNDKFVSELHEATCKEDLKEKHRYLSNTKANIEILKQQLDNEKMSNIQLVHWKAKNMKTIDQLKNEIDSFGETINDYNIDDLVKKLDDAQTELDNLRETTNLIDTTTDIDVRIPMQKVEKIRTKVRATKLDQARLMKTFNNDLAFQEKLEMKELFVQQLSDENIELRHENESLLLRVEELERQKQNKSVGVRALMEGTLRARASNPLKMQARTTGRIVKPYVPNVSRSFSRI</sequence>
<accession>A0A1J4KVX2</accession>
<dbReference type="EMBL" id="MLAK01000451">
    <property type="protein sequence ID" value="OHT13900.1"/>
    <property type="molecule type" value="Genomic_DNA"/>
</dbReference>
<feature type="region of interest" description="Disordered" evidence="2">
    <location>
        <begin position="1592"/>
        <end position="1614"/>
    </location>
</feature>
<dbReference type="RefSeq" id="XP_068367036.1">
    <property type="nucleotide sequence ID" value="XM_068498579.1"/>
</dbReference>
<organism evidence="3 4">
    <name type="scientific">Tritrichomonas foetus</name>
    <dbReference type="NCBI Taxonomy" id="1144522"/>
    <lineage>
        <taxon>Eukaryota</taxon>
        <taxon>Metamonada</taxon>
        <taxon>Parabasalia</taxon>
        <taxon>Tritrichomonadida</taxon>
        <taxon>Tritrichomonadidae</taxon>
        <taxon>Tritrichomonas</taxon>
    </lineage>
</organism>
<protein>
    <submittedName>
        <fullName evidence="3">Uncharacterized protein</fullName>
    </submittedName>
</protein>
<dbReference type="OrthoDB" id="76966at2759"/>
<reference evidence="3" key="1">
    <citation type="submission" date="2016-10" db="EMBL/GenBank/DDBJ databases">
        <authorList>
            <person name="Benchimol M."/>
            <person name="Almeida L.G."/>
            <person name="Vasconcelos A.T."/>
            <person name="Perreira-Neves A."/>
            <person name="Rosa I.A."/>
            <person name="Tasca T."/>
            <person name="Bogo M.R."/>
            <person name="de Souza W."/>
        </authorList>
    </citation>
    <scope>NUCLEOTIDE SEQUENCE [LARGE SCALE GENOMIC DNA]</scope>
    <source>
        <strain evidence="3">K</strain>
    </source>
</reference>
<dbReference type="VEuPathDB" id="TrichDB:TRFO_15776"/>
<feature type="compositionally biased region" description="Basic and acidic residues" evidence="2">
    <location>
        <begin position="1603"/>
        <end position="1613"/>
    </location>
</feature>
<comment type="caution">
    <text evidence="3">The sequence shown here is derived from an EMBL/GenBank/DDBJ whole genome shotgun (WGS) entry which is preliminary data.</text>
</comment>
<keyword evidence="1" id="KW-0175">Coiled coil</keyword>
<dbReference type="PANTHER" id="PTHR33331:SF13">
    <property type="entry name" value="COILED-COIL DOMAIN CONTAINING 162"/>
    <property type="match status" value="1"/>
</dbReference>
<dbReference type="InterPro" id="IPR040401">
    <property type="entry name" value="CCDC162"/>
</dbReference>
<name>A0A1J4KVX2_9EUKA</name>
<dbReference type="Proteomes" id="UP000179807">
    <property type="component" value="Unassembled WGS sequence"/>
</dbReference>
<proteinExistence type="predicted"/>
<feature type="coiled-coil region" evidence="1">
    <location>
        <begin position="1650"/>
        <end position="1766"/>
    </location>
</feature>
<evidence type="ECO:0000256" key="1">
    <source>
        <dbReference type="SAM" id="Coils"/>
    </source>
</evidence>
<dbReference type="GeneID" id="94833283"/>
<dbReference type="PANTHER" id="PTHR33331">
    <property type="entry name" value="COILED-COIL DOMAIN-CONTAINING PROTEIN 162"/>
    <property type="match status" value="1"/>
</dbReference>
<evidence type="ECO:0000313" key="4">
    <source>
        <dbReference type="Proteomes" id="UP000179807"/>
    </source>
</evidence>
<evidence type="ECO:0000313" key="3">
    <source>
        <dbReference type="EMBL" id="OHT13900.1"/>
    </source>
</evidence>
<keyword evidence="4" id="KW-1185">Reference proteome</keyword>